<dbReference type="InterPro" id="IPR027417">
    <property type="entry name" value="P-loop_NTPase"/>
</dbReference>
<dbReference type="InterPro" id="IPR007502">
    <property type="entry name" value="Helicase-assoc_dom"/>
</dbReference>
<dbReference type="SMART" id="SM00847">
    <property type="entry name" value="HA2"/>
    <property type="match status" value="1"/>
</dbReference>
<protein>
    <submittedName>
        <fullName evidence="8">ATP-dependent helicase HrpB</fullName>
    </submittedName>
</protein>
<dbReference type="Gene3D" id="1.20.120.1080">
    <property type="match status" value="1"/>
</dbReference>
<dbReference type="EMBL" id="VITO01000004">
    <property type="protein sequence ID" value="TWB28972.1"/>
    <property type="molecule type" value="Genomic_DNA"/>
</dbReference>
<dbReference type="AlphaFoldDB" id="A0A560G567"/>
<keyword evidence="1" id="KW-0547">Nucleotide-binding</keyword>
<dbReference type="GO" id="GO:0005524">
    <property type="term" value="F:ATP binding"/>
    <property type="evidence" value="ECO:0007669"/>
    <property type="project" value="UniProtKB-KW"/>
</dbReference>
<dbReference type="InterPro" id="IPR010225">
    <property type="entry name" value="HrpB"/>
</dbReference>
<evidence type="ECO:0000256" key="5">
    <source>
        <dbReference type="SAM" id="MobiDB-lite"/>
    </source>
</evidence>
<keyword evidence="2" id="KW-0378">Hydrolase</keyword>
<evidence type="ECO:0000259" key="6">
    <source>
        <dbReference type="PROSITE" id="PS51192"/>
    </source>
</evidence>
<dbReference type="CDD" id="cd17990">
    <property type="entry name" value="DEXHc_HrpB"/>
    <property type="match status" value="1"/>
</dbReference>
<evidence type="ECO:0000256" key="1">
    <source>
        <dbReference type="ARBA" id="ARBA00022741"/>
    </source>
</evidence>
<dbReference type="InterPro" id="IPR013689">
    <property type="entry name" value="RNA_helicase_ATP-dep_HrpB_C"/>
</dbReference>
<dbReference type="InterPro" id="IPR049614">
    <property type="entry name" value="HrpB_DEXH"/>
</dbReference>
<dbReference type="PIRSF" id="PIRSF005496">
    <property type="entry name" value="ATP_hel_hrpB"/>
    <property type="match status" value="1"/>
</dbReference>
<gene>
    <name evidence="8" type="ORF">FBZ88_104137</name>
</gene>
<dbReference type="NCBIfam" id="TIGR01970">
    <property type="entry name" value="DEAH_box_HrpB"/>
    <property type="match status" value="1"/>
</dbReference>
<dbReference type="PANTHER" id="PTHR43519">
    <property type="entry name" value="ATP-DEPENDENT RNA HELICASE HRPB"/>
    <property type="match status" value="1"/>
</dbReference>
<organism evidence="8 9">
    <name type="scientific">Nitrospirillum amazonense</name>
    <dbReference type="NCBI Taxonomy" id="28077"/>
    <lineage>
        <taxon>Bacteria</taxon>
        <taxon>Pseudomonadati</taxon>
        <taxon>Pseudomonadota</taxon>
        <taxon>Alphaproteobacteria</taxon>
        <taxon>Rhodospirillales</taxon>
        <taxon>Azospirillaceae</taxon>
        <taxon>Nitrospirillum</taxon>
    </lineage>
</organism>
<dbReference type="FunFam" id="3.40.50.300:FF:002125">
    <property type="entry name" value="ATP-dependent helicase HrpB"/>
    <property type="match status" value="1"/>
</dbReference>
<accession>A0A560G567</accession>
<name>A0A560G567_9PROT</name>
<dbReference type="Proteomes" id="UP000316545">
    <property type="component" value="Unassembled WGS sequence"/>
</dbReference>
<evidence type="ECO:0000259" key="7">
    <source>
        <dbReference type="PROSITE" id="PS51194"/>
    </source>
</evidence>
<evidence type="ECO:0000256" key="2">
    <source>
        <dbReference type="ARBA" id="ARBA00022801"/>
    </source>
</evidence>
<dbReference type="GO" id="GO:0016787">
    <property type="term" value="F:hydrolase activity"/>
    <property type="evidence" value="ECO:0007669"/>
    <property type="project" value="UniProtKB-KW"/>
</dbReference>
<feature type="domain" description="Helicase ATP-binding" evidence="6">
    <location>
        <begin position="31"/>
        <end position="195"/>
    </location>
</feature>
<evidence type="ECO:0000313" key="8">
    <source>
        <dbReference type="EMBL" id="TWB28972.1"/>
    </source>
</evidence>
<reference evidence="8 9" key="1">
    <citation type="submission" date="2019-06" db="EMBL/GenBank/DDBJ databases">
        <title>Genomic Encyclopedia of Type Strains, Phase IV (KMG-V): Genome sequencing to study the core and pangenomes of soil and plant-associated prokaryotes.</title>
        <authorList>
            <person name="Whitman W."/>
        </authorList>
    </citation>
    <scope>NUCLEOTIDE SEQUENCE [LARGE SCALE GENOMIC DNA]</scope>
    <source>
        <strain evidence="8 9">BR 11865</strain>
    </source>
</reference>
<dbReference type="InterPro" id="IPR001650">
    <property type="entry name" value="Helicase_C-like"/>
</dbReference>
<dbReference type="PROSITE" id="PS51192">
    <property type="entry name" value="HELICASE_ATP_BIND_1"/>
    <property type="match status" value="1"/>
</dbReference>
<evidence type="ECO:0000256" key="3">
    <source>
        <dbReference type="ARBA" id="ARBA00022806"/>
    </source>
</evidence>
<dbReference type="SMART" id="SM00490">
    <property type="entry name" value="HELICc"/>
    <property type="match status" value="1"/>
</dbReference>
<dbReference type="InterPro" id="IPR014001">
    <property type="entry name" value="Helicase_ATP-bd"/>
</dbReference>
<keyword evidence="3 8" id="KW-0347">Helicase</keyword>
<comment type="caution">
    <text evidence="8">The sequence shown here is derived from an EMBL/GenBank/DDBJ whole genome shotgun (WGS) entry which is preliminary data.</text>
</comment>
<dbReference type="SUPFAM" id="SSF52540">
    <property type="entry name" value="P-loop containing nucleoside triphosphate hydrolases"/>
    <property type="match status" value="2"/>
</dbReference>
<evidence type="ECO:0000313" key="9">
    <source>
        <dbReference type="Proteomes" id="UP000316545"/>
    </source>
</evidence>
<feature type="domain" description="Helicase C-terminal" evidence="7">
    <location>
        <begin position="218"/>
        <end position="392"/>
    </location>
</feature>
<dbReference type="Pfam" id="PF08482">
    <property type="entry name" value="HrpB_C"/>
    <property type="match status" value="1"/>
</dbReference>
<dbReference type="GO" id="GO:0003676">
    <property type="term" value="F:nucleic acid binding"/>
    <property type="evidence" value="ECO:0007669"/>
    <property type="project" value="InterPro"/>
</dbReference>
<keyword evidence="4" id="KW-0067">ATP-binding</keyword>
<dbReference type="PROSITE" id="PS51194">
    <property type="entry name" value="HELICASE_CTER"/>
    <property type="match status" value="1"/>
</dbReference>
<dbReference type="Pfam" id="PF00271">
    <property type="entry name" value="Helicase_C"/>
    <property type="match status" value="1"/>
</dbReference>
<evidence type="ECO:0000256" key="4">
    <source>
        <dbReference type="ARBA" id="ARBA00022840"/>
    </source>
</evidence>
<sequence>MAAGTAARYDGTMLPIDHTALPIDAVLPDLLRVLAGTPNAVLQAAPGAGKTTRVPLALLDQPWLAGRKIIMLEPRRLAARAAAKRMADTLGEAVGGTVGYRVRLDTRVGPATRIEVVTEGLFLRQLQGDPSLDGVGAVLFDEFHERSLDADLALAFCLQAQGLLREDLRLLVMSATLDGAAVAKLLANGGHADAPVVTSEGRAFPVETRWVEPAPTDRLETAVARVAKRALMEEPGSALVFLPGTGEIRRTEKALADLGLPRDVMVAPLYGDLALDQQEAAIRPAPAGQRKVVLATAIAETSLTIDGIRIVVDAGQARLGRFDPGSGMNRLETARVSRASADQRRGRAGRLQPGVCYRLWSEQADRALTPYAPPEILRADLAPLALELAAWGVDDVTALPWLDLPPAAPLAQARTLLSQLGALDDAARITPHGRRMATLGMHPRLAHMVLVGMDLGLGAAAAHLAALLEERDPLRGISRDADLRRRLDLLSGQDGGAADRNALRQIRESARQTMRQLRITDRSFTGEDAGRLLALAYPDRLAQKRPGSQGQYRLANGKGAVLDSADALSRQDWLAVGDLDGDAREARIYLAAPITREEIEEVYADRIVTEELVSWDGREQAVLARRRRRLFGLVLKDEALSQPSAEAMAAAMMAGIREMGLAALPWTKALEAWRERVRFLHRSGRRDVWPDLSDEGLLATLETWLAPYLPGISRASHLPRLDLHSALTGMLGWARGQELERQAPTHIDVPSGSRLPINYSGEIPTLAVRLQELFGLPQTPTVAGVPVLLHLLSPAHRPIQVTRDLASFWANTYRDVKKDLAGRYPRHYWPDNPLEAEPTARAKRRGT</sequence>
<dbReference type="InterPro" id="IPR011545">
    <property type="entry name" value="DEAD/DEAH_box_helicase_dom"/>
</dbReference>
<dbReference type="Gene3D" id="3.40.50.300">
    <property type="entry name" value="P-loop containing nucleotide triphosphate hydrolases"/>
    <property type="match status" value="2"/>
</dbReference>
<feature type="region of interest" description="Disordered" evidence="5">
    <location>
        <begin position="828"/>
        <end position="847"/>
    </location>
</feature>
<dbReference type="PANTHER" id="PTHR43519:SF1">
    <property type="entry name" value="ATP-DEPENDENT RNA HELICASE HRPB"/>
    <property type="match status" value="1"/>
</dbReference>
<dbReference type="Pfam" id="PF00270">
    <property type="entry name" value="DEAD"/>
    <property type="match status" value="1"/>
</dbReference>
<dbReference type="SMART" id="SM00487">
    <property type="entry name" value="DEXDc"/>
    <property type="match status" value="1"/>
</dbReference>
<proteinExistence type="predicted"/>
<dbReference type="CDD" id="cd18791">
    <property type="entry name" value="SF2_C_RHA"/>
    <property type="match status" value="1"/>
</dbReference>
<keyword evidence="9" id="KW-1185">Reference proteome</keyword>
<dbReference type="GO" id="GO:0004386">
    <property type="term" value="F:helicase activity"/>
    <property type="evidence" value="ECO:0007669"/>
    <property type="project" value="UniProtKB-KW"/>
</dbReference>